<dbReference type="GeneID" id="120256047"/>
<dbReference type="Pfam" id="PF13041">
    <property type="entry name" value="PPR_2"/>
    <property type="match status" value="1"/>
</dbReference>
<organism evidence="3 4">
    <name type="scientific">Dioscorea cayennensis subsp. rotundata</name>
    <name type="common">White Guinea yam</name>
    <name type="synonym">Dioscorea rotundata</name>
    <dbReference type="NCBI Taxonomy" id="55577"/>
    <lineage>
        <taxon>Eukaryota</taxon>
        <taxon>Viridiplantae</taxon>
        <taxon>Streptophyta</taxon>
        <taxon>Embryophyta</taxon>
        <taxon>Tracheophyta</taxon>
        <taxon>Spermatophyta</taxon>
        <taxon>Magnoliopsida</taxon>
        <taxon>Liliopsida</taxon>
        <taxon>Dioscoreales</taxon>
        <taxon>Dioscoreaceae</taxon>
        <taxon>Dioscorea</taxon>
    </lineage>
</organism>
<dbReference type="Proteomes" id="UP001515500">
    <property type="component" value="Unplaced"/>
</dbReference>
<evidence type="ECO:0000313" key="4">
    <source>
        <dbReference type="RefSeq" id="XP_039119751.1"/>
    </source>
</evidence>
<dbReference type="FunFam" id="1.25.40.10:FF:000196">
    <property type="entry name" value="Pentatricopeptide repeat-containing protein At4g14850"/>
    <property type="match status" value="1"/>
</dbReference>
<dbReference type="Gene3D" id="1.25.40.10">
    <property type="entry name" value="Tetratricopeptide repeat domain"/>
    <property type="match status" value="2"/>
</dbReference>
<dbReference type="RefSeq" id="XP_039119751.1">
    <property type="nucleotide sequence ID" value="XM_039263817.1"/>
</dbReference>
<name>A0AB40AXN2_DIOCR</name>
<keyword evidence="1" id="KW-0677">Repeat</keyword>
<dbReference type="PANTHER" id="PTHR47928:SF207">
    <property type="entry name" value="PENTATRICOPEPTIDE REPEAT-CONTAINING PROTEIN"/>
    <property type="match status" value="1"/>
</dbReference>
<evidence type="ECO:0000313" key="3">
    <source>
        <dbReference type="Proteomes" id="UP001515500"/>
    </source>
</evidence>
<dbReference type="InterPro" id="IPR002885">
    <property type="entry name" value="PPR_rpt"/>
</dbReference>
<dbReference type="InterPro" id="IPR011990">
    <property type="entry name" value="TPR-like_helical_dom_sf"/>
</dbReference>
<gene>
    <name evidence="4" type="primary">LOC120256047</name>
</gene>
<dbReference type="InterPro" id="IPR050421">
    <property type="entry name" value="PPR"/>
</dbReference>
<keyword evidence="3" id="KW-1185">Reference proteome</keyword>
<protein>
    <submittedName>
        <fullName evidence="4">Pentatricopeptide repeat-containing protein At4g39530-like isoform X1</fullName>
    </submittedName>
</protein>
<feature type="repeat" description="PPR" evidence="2">
    <location>
        <begin position="182"/>
        <end position="216"/>
    </location>
</feature>
<accession>A0AB40AXN2</accession>
<reference evidence="4" key="1">
    <citation type="submission" date="2025-08" db="UniProtKB">
        <authorList>
            <consortium name="RefSeq"/>
        </authorList>
    </citation>
    <scope>IDENTIFICATION</scope>
</reference>
<dbReference type="PROSITE" id="PS51375">
    <property type="entry name" value="PPR"/>
    <property type="match status" value="3"/>
</dbReference>
<dbReference type="AlphaFoldDB" id="A0AB40AXN2"/>
<evidence type="ECO:0000256" key="2">
    <source>
        <dbReference type="PROSITE-ProRule" id="PRU00708"/>
    </source>
</evidence>
<feature type="repeat" description="PPR" evidence="2">
    <location>
        <begin position="115"/>
        <end position="149"/>
    </location>
</feature>
<proteinExistence type="predicted"/>
<evidence type="ECO:0000256" key="1">
    <source>
        <dbReference type="ARBA" id="ARBA00022737"/>
    </source>
</evidence>
<dbReference type="NCBIfam" id="TIGR00756">
    <property type="entry name" value="PPR"/>
    <property type="match status" value="3"/>
</dbReference>
<sequence length="466" mass="51973">MASMLPSPPRHHHHHPHPFFKPQPSLLLPTFSQRFRTSGHRLPPLRSSPLPSSSALPFDQRMHESLAILDLMRSQSITPDPSLLCTLLKSCADAQSLHFGKLVHEKAILFGLHTDTFVSNSLIHLYSKCGRTRSAQQLFDEMPLRNVVSWTTLISMYSNSNFHNKALDLFWSMREKDGIEPNAFTYTVALNCCASTGDLDMGIRIHEDVVKDGCDGDEFVVVALIDMYAKCGSVGLARKMFDKITEPSVEACTAMIEGYCANDRAKDAINLIRQTLRRYKVSKVAERIGFATMVRPCIVNMGLRQGQEIHAHLIKFGHKPGMNTLTLLVELYSKCGKMMNAYDIFNKLVVKDVVLWGKMISGFVHDELYGEALKVYAEMTCSGCGVNASLVSFALKACIGLLSLEEGKQIHGRVIKDPRLLRISVIHDLSKLYECCGKLEEVHKLMKKLPNLAIVGGVERIANGAM</sequence>
<dbReference type="PANTHER" id="PTHR47928">
    <property type="entry name" value="REPEAT-CONTAINING PROTEIN, PUTATIVE-RELATED"/>
    <property type="match status" value="1"/>
</dbReference>
<dbReference type="Pfam" id="PF01535">
    <property type="entry name" value="PPR"/>
    <property type="match status" value="4"/>
</dbReference>
<feature type="repeat" description="PPR" evidence="2">
    <location>
        <begin position="352"/>
        <end position="386"/>
    </location>
</feature>